<evidence type="ECO:0000313" key="3">
    <source>
        <dbReference type="EMBL" id="GHD59811.1"/>
    </source>
</evidence>
<organism evidence="3 4">
    <name type="scientific">Jeongeupia chitinilytica</name>
    <dbReference type="NCBI Taxonomy" id="1041641"/>
    <lineage>
        <taxon>Bacteria</taxon>
        <taxon>Pseudomonadati</taxon>
        <taxon>Pseudomonadota</taxon>
        <taxon>Betaproteobacteria</taxon>
        <taxon>Neisseriales</taxon>
        <taxon>Chitinibacteraceae</taxon>
        <taxon>Jeongeupia</taxon>
    </lineage>
</organism>
<dbReference type="Proteomes" id="UP000604737">
    <property type="component" value="Unassembled WGS sequence"/>
</dbReference>
<name>A0ABQ3GXB7_9NEIS</name>
<accession>A0ABQ3GXB7</accession>
<dbReference type="EMBL" id="BMYO01000003">
    <property type="protein sequence ID" value="GHD59811.1"/>
    <property type="molecule type" value="Genomic_DNA"/>
</dbReference>
<proteinExistence type="predicted"/>
<keyword evidence="2" id="KW-1133">Transmembrane helix</keyword>
<feature type="transmembrane region" description="Helical" evidence="2">
    <location>
        <begin position="253"/>
        <end position="270"/>
    </location>
</feature>
<evidence type="ECO:0000256" key="1">
    <source>
        <dbReference type="SAM" id="Coils"/>
    </source>
</evidence>
<keyword evidence="4" id="KW-1185">Reference proteome</keyword>
<protein>
    <submittedName>
        <fullName evidence="3">Uncharacterized protein</fullName>
    </submittedName>
</protein>
<feature type="coiled-coil region" evidence="1">
    <location>
        <begin position="150"/>
        <end position="197"/>
    </location>
</feature>
<keyword evidence="2" id="KW-0472">Membrane</keyword>
<sequence length="444" mass="48406">MHQVLEQITNELIAIRGQVYGVVPTDTPFGVAHGNSWQMSGLSRMDLLEMLRDVEDFISIYGSGDIKSIESRLQIYVSGLNHLKVNVVPQLWANPLYAVPAFVMTIDGLRNAVKPLKVEIDTEDAVLRQRSIQNKQRNLEATLRKVEPKLATLSEMVERIENAYQTAEQLPSDLESLDEARSEIEKLRKLAEADQALALSAATSASEQSALLNQHEVDAKSVLERCESAYSAATSVGLAAAFTERSVSLTRSMWVWVVGLIISLCAGGIWGHVQLGSLTSLLSDSKASNLVVSVNSILTVLSVGAPIWFAWISTKQIGQRFRLAEDYAFKASVSRAYEGFRKEVARFDKDMEARLLSSALSRLDELPLRLVEPDTHGSPWHELASSELVKQALKTVPGFGAEVANLASNALDKVGATVGSISKRAVSSAVGSEAASDKRANDNE</sequence>
<keyword evidence="2" id="KW-0812">Transmembrane</keyword>
<dbReference type="RefSeq" id="WP_189459238.1">
    <property type="nucleotide sequence ID" value="NZ_BMYO01000003.1"/>
</dbReference>
<keyword evidence="1" id="KW-0175">Coiled coil</keyword>
<evidence type="ECO:0000256" key="2">
    <source>
        <dbReference type="SAM" id="Phobius"/>
    </source>
</evidence>
<gene>
    <name evidence="3" type="ORF">GCM10007350_11620</name>
</gene>
<feature type="transmembrane region" description="Helical" evidence="2">
    <location>
        <begin position="290"/>
        <end position="312"/>
    </location>
</feature>
<reference evidence="4" key="1">
    <citation type="journal article" date="2019" name="Int. J. Syst. Evol. Microbiol.">
        <title>The Global Catalogue of Microorganisms (GCM) 10K type strain sequencing project: providing services to taxonomists for standard genome sequencing and annotation.</title>
        <authorList>
            <consortium name="The Broad Institute Genomics Platform"/>
            <consortium name="The Broad Institute Genome Sequencing Center for Infectious Disease"/>
            <person name="Wu L."/>
            <person name="Ma J."/>
        </authorList>
    </citation>
    <scope>NUCLEOTIDE SEQUENCE [LARGE SCALE GENOMIC DNA]</scope>
    <source>
        <strain evidence="4">KCTC 23701</strain>
    </source>
</reference>
<evidence type="ECO:0000313" key="4">
    <source>
        <dbReference type="Proteomes" id="UP000604737"/>
    </source>
</evidence>
<comment type="caution">
    <text evidence="3">The sequence shown here is derived from an EMBL/GenBank/DDBJ whole genome shotgun (WGS) entry which is preliminary data.</text>
</comment>